<evidence type="ECO:0000313" key="3">
    <source>
        <dbReference type="Proteomes" id="UP000556084"/>
    </source>
</evidence>
<proteinExistence type="predicted"/>
<organism evidence="2 3">
    <name type="scientific">Streptomyces olivoverticillatus</name>
    <dbReference type="NCBI Taxonomy" id="66427"/>
    <lineage>
        <taxon>Bacteria</taxon>
        <taxon>Bacillati</taxon>
        <taxon>Actinomycetota</taxon>
        <taxon>Actinomycetes</taxon>
        <taxon>Kitasatosporales</taxon>
        <taxon>Streptomycetaceae</taxon>
        <taxon>Streptomyces</taxon>
    </lineage>
</organism>
<feature type="transmembrane region" description="Helical" evidence="1">
    <location>
        <begin position="21"/>
        <end position="42"/>
    </location>
</feature>
<gene>
    <name evidence="2" type="ORF">FHS39_002382</name>
</gene>
<dbReference type="Proteomes" id="UP000556084">
    <property type="component" value="Unassembled WGS sequence"/>
</dbReference>
<protein>
    <submittedName>
        <fullName evidence="2">Uncharacterized protein</fullName>
    </submittedName>
</protein>
<comment type="caution">
    <text evidence="2">The sequence shown here is derived from an EMBL/GenBank/DDBJ whole genome shotgun (WGS) entry which is preliminary data.</text>
</comment>
<keyword evidence="1" id="KW-0472">Membrane</keyword>
<accession>A0A7W7LPI2</accession>
<sequence>MSRTETPVDKSVLQDRARQQSAGFALILLIPTVLVCGLLYIASDYGGRCITYGEGCSQGKRGCLPSHVLISAVLWVA</sequence>
<keyword evidence="3" id="KW-1185">Reference proteome</keyword>
<keyword evidence="1" id="KW-1133">Transmembrane helix</keyword>
<evidence type="ECO:0000313" key="2">
    <source>
        <dbReference type="EMBL" id="MBB4893351.1"/>
    </source>
</evidence>
<dbReference type="EMBL" id="JACHJH010000003">
    <property type="protein sequence ID" value="MBB4893351.1"/>
    <property type="molecule type" value="Genomic_DNA"/>
</dbReference>
<reference evidence="2 3" key="1">
    <citation type="submission" date="2020-08" db="EMBL/GenBank/DDBJ databases">
        <title>Genomic Encyclopedia of Type Strains, Phase III (KMG-III): the genomes of soil and plant-associated and newly described type strains.</title>
        <authorList>
            <person name="Whitman W."/>
        </authorList>
    </citation>
    <scope>NUCLEOTIDE SEQUENCE [LARGE SCALE GENOMIC DNA]</scope>
    <source>
        <strain evidence="2 3">CECT 3266</strain>
    </source>
</reference>
<keyword evidence="1" id="KW-0812">Transmembrane</keyword>
<evidence type="ECO:0000256" key="1">
    <source>
        <dbReference type="SAM" id="Phobius"/>
    </source>
</evidence>
<name>A0A7W7LPI2_9ACTN</name>
<dbReference type="AlphaFoldDB" id="A0A7W7LPI2"/>